<gene>
    <name evidence="5" type="ORF">SNE40_005312</name>
</gene>
<dbReference type="InterPro" id="IPR033773">
    <property type="entry name" value="CBX7_C"/>
</dbReference>
<accession>A0AAN8QB83</accession>
<dbReference type="InterPro" id="IPR016197">
    <property type="entry name" value="Chromo-like_dom_sf"/>
</dbReference>
<dbReference type="Pfam" id="PF00385">
    <property type="entry name" value="Chromo"/>
    <property type="match status" value="1"/>
</dbReference>
<dbReference type="PANTHER" id="PTHR46389:SF3">
    <property type="entry name" value="POLYCOMB GROUP PROTEIN PC"/>
    <property type="match status" value="1"/>
</dbReference>
<dbReference type="PROSITE" id="PS50013">
    <property type="entry name" value="CHROMO_2"/>
    <property type="match status" value="1"/>
</dbReference>
<name>A0AAN8QB83_PATCE</name>
<evidence type="ECO:0000259" key="4">
    <source>
        <dbReference type="PROSITE" id="PS50013"/>
    </source>
</evidence>
<dbReference type="AlphaFoldDB" id="A0AAN8QB83"/>
<feature type="domain" description="Chromo" evidence="4">
    <location>
        <begin position="5"/>
        <end position="69"/>
    </location>
</feature>
<evidence type="ECO:0000313" key="5">
    <source>
        <dbReference type="EMBL" id="KAK6187245.1"/>
    </source>
</evidence>
<reference evidence="5 6" key="1">
    <citation type="submission" date="2024-01" db="EMBL/GenBank/DDBJ databases">
        <title>The genome of the rayed Mediterranean limpet Patella caerulea (Linnaeus, 1758).</title>
        <authorList>
            <person name="Anh-Thu Weber A."/>
            <person name="Halstead-Nussloch G."/>
        </authorList>
    </citation>
    <scope>NUCLEOTIDE SEQUENCE [LARGE SCALE GENOMIC DNA]</scope>
    <source>
        <strain evidence="5">AATW-2023a</strain>
        <tissue evidence="5">Whole specimen</tissue>
    </source>
</reference>
<dbReference type="InterPro" id="IPR000953">
    <property type="entry name" value="Chromo/chromo_shadow_dom"/>
</dbReference>
<feature type="region of interest" description="Disordered" evidence="3">
    <location>
        <begin position="73"/>
        <end position="114"/>
    </location>
</feature>
<evidence type="ECO:0000313" key="6">
    <source>
        <dbReference type="Proteomes" id="UP001347796"/>
    </source>
</evidence>
<dbReference type="PROSITE" id="PS00598">
    <property type="entry name" value="CHROMO_1"/>
    <property type="match status" value="1"/>
</dbReference>
<proteinExistence type="predicted"/>
<dbReference type="InterPro" id="IPR052458">
    <property type="entry name" value="PcG_PRC1-like_component"/>
</dbReference>
<protein>
    <recommendedName>
        <fullName evidence="4">Chromo domain-containing protein</fullName>
    </recommendedName>
</protein>
<dbReference type="SMART" id="SM00298">
    <property type="entry name" value="CHROMO"/>
    <property type="match status" value="1"/>
</dbReference>
<comment type="caution">
    <text evidence="5">The sequence shown here is derived from an EMBL/GenBank/DDBJ whole genome shotgun (WGS) entry which is preliminary data.</text>
</comment>
<keyword evidence="6" id="KW-1185">Reference proteome</keyword>
<dbReference type="InterPro" id="IPR023779">
    <property type="entry name" value="Chromodomain_CS"/>
</dbReference>
<evidence type="ECO:0000256" key="2">
    <source>
        <dbReference type="ARBA" id="ARBA00023242"/>
    </source>
</evidence>
<dbReference type="InterPro" id="IPR023780">
    <property type="entry name" value="Chromo_domain"/>
</dbReference>
<dbReference type="GO" id="GO:0000785">
    <property type="term" value="C:chromatin"/>
    <property type="evidence" value="ECO:0007669"/>
    <property type="project" value="TreeGrafter"/>
</dbReference>
<dbReference type="Proteomes" id="UP001347796">
    <property type="component" value="Unassembled WGS sequence"/>
</dbReference>
<dbReference type="Gene3D" id="2.40.50.40">
    <property type="match status" value="1"/>
</dbReference>
<dbReference type="PANTHER" id="PTHR46389">
    <property type="entry name" value="POLYCOMB GROUP PROTEIN PC"/>
    <property type="match status" value="1"/>
</dbReference>
<evidence type="ECO:0000256" key="1">
    <source>
        <dbReference type="ARBA" id="ARBA00004123"/>
    </source>
</evidence>
<evidence type="ECO:0000256" key="3">
    <source>
        <dbReference type="SAM" id="MobiDB-lite"/>
    </source>
</evidence>
<dbReference type="GO" id="GO:0000122">
    <property type="term" value="P:negative regulation of transcription by RNA polymerase II"/>
    <property type="evidence" value="ECO:0007669"/>
    <property type="project" value="TreeGrafter"/>
</dbReference>
<dbReference type="GO" id="GO:0003682">
    <property type="term" value="F:chromatin binding"/>
    <property type="evidence" value="ECO:0007669"/>
    <property type="project" value="TreeGrafter"/>
</dbReference>
<dbReference type="EMBL" id="JAZGQO010000004">
    <property type="protein sequence ID" value="KAK6187245.1"/>
    <property type="molecule type" value="Genomic_DNA"/>
</dbReference>
<dbReference type="SUPFAM" id="SSF54160">
    <property type="entry name" value="Chromo domain-like"/>
    <property type="match status" value="1"/>
</dbReference>
<dbReference type="Pfam" id="PF17218">
    <property type="entry name" value="CBX7_C"/>
    <property type="match status" value="1"/>
</dbReference>
<sequence length="351" mass="40568">MDLSILGERVFQADFIRKKRYRKGRREYLVKWKGYSIKHCTWEPENNILDPLLIAEYNEKRAEWVMARRRSRLQKRRQSQMTDGSHSSDTADEDSDNCSSAKSPLFEDQETERRSAMAPSIWRCFPREEKYSDSLLPLEHLSPDANLDLGSKSRFQYGLNTHPKSFTITSDTKTEQKPAYEETHAAVTPDYTTTDVTPYPFDRLIGENFDASKLNEPSTETKDQSGTLQDQISEGKGHLITDEPLKDDEQDLKTNVTLTNEQKEQEKGEIPFVDTEKECDKKTDSCDQENEKCVKVHQKSGTKKDKSVCKKRLWYPFTGETPYKVYVTDVNVNCVSVTFVESSTKRGFFED</sequence>
<keyword evidence="2" id="KW-0539">Nucleus</keyword>
<organism evidence="5 6">
    <name type="scientific">Patella caerulea</name>
    <name type="common">Rayed Mediterranean limpet</name>
    <dbReference type="NCBI Taxonomy" id="87958"/>
    <lineage>
        <taxon>Eukaryota</taxon>
        <taxon>Metazoa</taxon>
        <taxon>Spiralia</taxon>
        <taxon>Lophotrochozoa</taxon>
        <taxon>Mollusca</taxon>
        <taxon>Gastropoda</taxon>
        <taxon>Patellogastropoda</taxon>
        <taxon>Patelloidea</taxon>
        <taxon>Patellidae</taxon>
        <taxon>Patella</taxon>
    </lineage>
</organism>
<dbReference type="GO" id="GO:0035102">
    <property type="term" value="C:PRC1 complex"/>
    <property type="evidence" value="ECO:0007669"/>
    <property type="project" value="TreeGrafter"/>
</dbReference>
<comment type="subcellular location">
    <subcellularLocation>
        <location evidence="1">Nucleus</location>
    </subcellularLocation>
</comment>